<organism evidence="7 8">
    <name type="scientific">Chrysophaeum taylorii</name>
    <dbReference type="NCBI Taxonomy" id="2483200"/>
    <lineage>
        <taxon>Eukaryota</taxon>
        <taxon>Sar</taxon>
        <taxon>Stramenopiles</taxon>
        <taxon>Ochrophyta</taxon>
        <taxon>Pelagophyceae</taxon>
        <taxon>Pelagomonadales</taxon>
        <taxon>Pelagomonadaceae</taxon>
        <taxon>Chrysophaeum</taxon>
    </lineage>
</organism>
<keyword evidence="1" id="KW-0479">Metal-binding</keyword>
<protein>
    <submittedName>
        <fullName evidence="7">Uncharacterized protein</fullName>
    </submittedName>
</protein>
<evidence type="ECO:0000256" key="1">
    <source>
        <dbReference type="ARBA" id="ARBA00022723"/>
    </source>
</evidence>
<accession>A0AAD7UBD7</accession>
<dbReference type="Gene3D" id="2.170.270.10">
    <property type="entry name" value="SET domain"/>
    <property type="match status" value="1"/>
</dbReference>
<dbReference type="PANTHER" id="PTHR12197:SF251">
    <property type="entry name" value="EG:BACR7C10.4 PROTEIN"/>
    <property type="match status" value="1"/>
</dbReference>
<reference evidence="7" key="1">
    <citation type="submission" date="2023-01" db="EMBL/GenBank/DDBJ databases">
        <title>Metagenome sequencing of chrysophaentin producing Chrysophaeum taylorii.</title>
        <authorList>
            <person name="Davison J."/>
            <person name="Bewley C."/>
        </authorList>
    </citation>
    <scope>NUCLEOTIDE SEQUENCE</scope>
    <source>
        <strain evidence="7">NIES-1699</strain>
    </source>
</reference>
<comment type="caution">
    <text evidence="7">The sequence shown here is derived from an EMBL/GenBank/DDBJ whole genome shotgun (WGS) entry which is preliminary data.</text>
</comment>
<dbReference type="PROSITE" id="PS50280">
    <property type="entry name" value="SET"/>
    <property type="match status" value="1"/>
</dbReference>
<evidence type="ECO:0000259" key="6">
    <source>
        <dbReference type="PROSITE" id="PS50865"/>
    </source>
</evidence>
<proteinExistence type="predicted"/>
<gene>
    <name evidence="7" type="ORF">CTAYLR_008518</name>
</gene>
<evidence type="ECO:0000313" key="7">
    <source>
        <dbReference type="EMBL" id="KAJ8600847.1"/>
    </source>
</evidence>
<evidence type="ECO:0000256" key="2">
    <source>
        <dbReference type="ARBA" id="ARBA00022771"/>
    </source>
</evidence>
<dbReference type="CDD" id="cd20071">
    <property type="entry name" value="SET_SMYD"/>
    <property type="match status" value="1"/>
</dbReference>
<dbReference type="Gene3D" id="6.10.140.2220">
    <property type="match status" value="1"/>
</dbReference>
<dbReference type="InterPro" id="IPR001214">
    <property type="entry name" value="SET_dom"/>
</dbReference>
<dbReference type="Pfam" id="PF00856">
    <property type="entry name" value="SET"/>
    <property type="match status" value="1"/>
</dbReference>
<feature type="domain" description="SET" evidence="5">
    <location>
        <begin position="17"/>
        <end position="246"/>
    </location>
</feature>
<dbReference type="SUPFAM" id="SSF144232">
    <property type="entry name" value="HIT/MYND zinc finger-like"/>
    <property type="match status" value="1"/>
</dbReference>
<dbReference type="EMBL" id="JAQMWT010000470">
    <property type="protein sequence ID" value="KAJ8600847.1"/>
    <property type="molecule type" value="Genomic_DNA"/>
</dbReference>
<evidence type="ECO:0000313" key="8">
    <source>
        <dbReference type="Proteomes" id="UP001230188"/>
    </source>
</evidence>
<dbReference type="Pfam" id="PF01753">
    <property type="entry name" value="zf-MYND"/>
    <property type="match status" value="1"/>
</dbReference>
<name>A0AAD7UBD7_9STRA</name>
<dbReference type="Proteomes" id="UP001230188">
    <property type="component" value="Unassembled WGS sequence"/>
</dbReference>
<dbReference type="PROSITE" id="PS50865">
    <property type="entry name" value="ZF_MYND_2"/>
    <property type="match status" value="1"/>
</dbReference>
<dbReference type="GO" id="GO:0005634">
    <property type="term" value="C:nucleus"/>
    <property type="evidence" value="ECO:0007669"/>
    <property type="project" value="TreeGrafter"/>
</dbReference>
<dbReference type="SUPFAM" id="SSF82199">
    <property type="entry name" value="SET domain"/>
    <property type="match status" value="1"/>
</dbReference>
<feature type="domain" description="MYND-type" evidence="6">
    <location>
        <begin position="61"/>
        <end position="100"/>
    </location>
</feature>
<keyword evidence="3" id="KW-0862">Zinc</keyword>
<dbReference type="InterPro" id="IPR002893">
    <property type="entry name" value="Znf_MYND"/>
</dbReference>
<sequence>MSRDEVLASQNRRLRALGVRVEEGPAGRRVVAERDFEAGSVVLSTTPLEGVLLPRHALSRCAHCWRRREKLSRCGACQRALYCDRACQRRGFVAGHRFECKAMAELFSLDDGVAVDVLVASRVGRRLLHTERQTSCYSVVAATALDARGMLLWHDGDAPAVPESWAALGCDGRALAAGRRNNFCVADEMLEGIAAVSSPIGALLNHSCAPTCVVSYSPAAPDKPPVQHFVAIRRVRCGEELTHAYVDVGAPTRERRAILETNYGFRCECARCAASWTERDARLEGTATLNAVAAETEAATALRTNADLLERALLCDDDDEEAHILEAAAEALDGVVSPDHCADTWNPRSPFLRP</sequence>
<evidence type="ECO:0000256" key="3">
    <source>
        <dbReference type="ARBA" id="ARBA00022833"/>
    </source>
</evidence>
<keyword evidence="2 4" id="KW-0863">Zinc-finger</keyword>
<dbReference type="AlphaFoldDB" id="A0AAD7UBD7"/>
<dbReference type="InterPro" id="IPR050869">
    <property type="entry name" value="H3K4_H4K5_MeTrfase"/>
</dbReference>
<dbReference type="InterPro" id="IPR046341">
    <property type="entry name" value="SET_dom_sf"/>
</dbReference>
<dbReference type="PANTHER" id="PTHR12197">
    <property type="entry name" value="HISTONE-LYSINE N-METHYLTRANSFERASE SMYD"/>
    <property type="match status" value="1"/>
</dbReference>
<evidence type="ECO:0000259" key="5">
    <source>
        <dbReference type="PROSITE" id="PS50280"/>
    </source>
</evidence>
<keyword evidence="8" id="KW-1185">Reference proteome</keyword>
<dbReference type="GO" id="GO:0008270">
    <property type="term" value="F:zinc ion binding"/>
    <property type="evidence" value="ECO:0007669"/>
    <property type="project" value="UniProtKB-KW"/>
</dbReference>
<evidence type="ECO:0000256" key="4">
    <source>
        <dbReference type="PROSITE-ProRule" id="PRU00134"/>
    </source>
</evidence>